<dbReference type="InterPro" id="IPR056546">
    <property type="entry name" value="MreB_MamK-like"/>
</dbReference>
<gene>
    <name evidence="1" type="ORF">ACFOWE_12220</name>
</gene>
<evidence type="ECO:0000313" key="2">
    <source>
        <dbReference type="Proteomes" id="UP001595850"/>
    </source>
</evidence>
<proteinExistence type="predicted"/>
<dbReference type="Pfam" id="PF06723">
    <property type="entry name" value="MreB_Mbl"/>
    <property type="match status" value="1"/>
</dbReference>
<protein>
    <submittedName>
        <fullName evidence="1">Rod shape-determining protein</fullName>
    </submittedName>
</protein>
<name>A0ABV8I9E0_9ACTN</name>
<dbReference type="Proteomes" id="UP001595850">
    <property type="component" value="Unassembled WGS sequence"/>
</dbReference>
<dbReference type="SUPFAM" id="SSF53067">
    <property type="entry name" value="Actin-like ATPase domain"/>
    <property type="match status" value="1"/>
</dbReference>
<dbReference type="RefSeq" id="WP_377287386.1">
    <property type="nucleotide sequence ID" value="NZ_JBHSBM010000016.1"/>
</dbReference>
<evidence type="ECO:0000313" key="1">
    <source>
        <dbReference type="EMBL" id="MFC4059068.1"/>
    </source>
</evidence>
<sequence length="169" mass="17257">GRGPADLFAFADMLAAEVGCPVTVVEEPLAAAVGCGLDVTDPRPRLLLDVGAGIIEAAVICDGAVVDAGAVQVMAESSADLPEHVHDQVTAVLSELVARVPASRRRGVRERGLLLTGGGVLRPRLARGLCARLGVTVSPAPAPAHATVRGLARLGAMPGLLDLLVARQR</sequence>
<reference evidence="2" key="1">
    <citation type="journal article" date="2019" name="Int. J. Syst. Evol. Microbiol.">
        <title>The Global Catalogue of Microorganisms (GCM) 10K type strain sequencing project: providing services to taxonomists for standard genome sequencing and annotation.</title>
        <authorList>
            <consortium name="The Broad Institute Genomics Platform"/>
            <consortium name="The Broad Institute Genome Sequencing Center for Infectious Disease"/>
            <person name="Wu L."/>
            <person name="Ma J."/>
        </authorList>
    </citation>
    <scope>NUCLEOTIDE SEQUENCE [LARGE SCALE GENOMIC DNA]</scope>
    <source>
        <strain evidence="2">TBRC 4489</strain>
    </source>
</reference>
<keyword evidence="2" id="KW-1185">Reference proteome</keyword>
<organism evidence="1 2">
    <name type="scientific">Planomonospora corallina</name>
    <dbReference type="NCBI Taxonomy" id="1806052"/>
    <lineage>
        <taxon>Bacteria</taxon>
        <taxon>Bacillati</taxon>
        <taxon>Actinomycetota</taxon>
        <taxon>Actinomycetes</taxon>
        <taxon>Streptosporangiales</taxon>
        <taxon>Streptosporangiaceae</taxon>
        <taxon>Planomonospora</taxon>
    </lineage>
</organism>
<comment type="caution">
    <text evidence="1">The sequence shown here is derived from an EMBL/GenBank/DDBJ whole genome shotgun (WGS) entry which is preliminary data.</text>
</comment>
<feature type="non-terminal residue" evidence="1">
    <location>
        <position position="1"/>
    </location>
</feature>
<dbReference type="EMBL" id="JBHSBM010000016">
    <property type="protein sequence ID" value="MFC4059068.1"/>
    <property type="molecule type" value="Genomic_DNA"/>
</dbReference>
<dbReference type="InterPro" id="IPR043129">
    <property type="entry name" value="ATPase_NBD"/>
</dbReference>
<accession>A0ABV8I9E0</accession>
<dbReference type="Gene3D" id="3.30.420.40">
    <property type="match status" value="1"/>
</dbReference>